<name>A0A6B0U8E2_IXORI</name>
<dbReference type="AlphaFoldDB" id="A0A6B0U8E2"/>
<accession>A0A6B0U8E2</accession>
<dbReference type="EMBL" id="GIFC01005815">
    <property type="protein sequence ID" value="MXU87898.1"/>
    <property type="molecule type" value="Transcribed_RNA"/>
</dbReference>
<organism evidence="2">
    <name type="scientific">Ixodes ricinus</name>
    <name type="common">Common tick</name>
    <name type="synonym">Acarus ricinus</name>
    <dbReference type="NCBI Taxonomy" id="34613"/>
    <lineage>
        <taxon>Eukaryota</taxon>
        <taxon>Metazoa</taxon>
        <taxon>Ecdysozoa</taxon>
        <taxon>Arthropoda</taxon>
        <taxon>Chelicerata</taxon>
        <taxon>Arachnida</taxon>
        <taxon>Acari</taxon>
        <taxon>Parasitiformes</taxon>
        <taxon>Ixodida</taxon>
        <taxon>Ixodoidea</taxon>
        <taxon>Ixodidae</taxon>
        <taxon>Ixodinae</taxon>
        <taxon>Ixodes</taxon>
    </lineage>
</organism>
<reference evidence="2" key="1">
    <citation type="submission" date="2019-12" db="EMBL/GenBank/DDBJ databases">
        <title>An insight into the sialome of adult female Ixodes ricinus ticks feeding for 6 days.</title>
        <authorList>
            <person name="Perner J."/>
            <person name="Ribeiro J.M.C."/>
        </authorList>
    </citation>
    <scope>NUCLEOTIDE SEQUENCE</scope>
    <source>
        <strain evidence="2">Semi-engorged</strain>
        <tissue evidence="2">Salivary glands</tissue>
    </source>
</reference>
<feature type="chain" id="PRO_5025461134" evidence="1">
    <location>
        <begin position="20"/>
        <end position="99"/>
    </location>
</feature>
<sequence length="99" mass="11518">MKTAVPILFLLLRAKTSDGLTLSLFPRRKKYRFCKTNCCFVSTSFCFLSSLHAFFCCCGSKSFSHVDLLYWEVDNVHFRGTEDVCIHIYIFIYRAHVCV</sequence>
<keyword evidence="1" id="KW-0732">Signal</keyword>
<feature type="signal peptide" evidence="1">
    <location>
        <begin position="1"/>
        <end position="19"/>
    </location>
</feature>
<evidence type="ECO:0000256" key="1">
    <source>
        <dbReference type="SAM" id="SignalP"/>
    </source>
</evidence>
<protein>
    <submittedName>
        <fullName evidence="2">Putative secreted protein</fullName>
    </submittedName>
</protein>
<evidence type="ECO:0000313" key="2">
    <source>
        <dbReference type="EMBL" id="MXU87898.1"/>
    </source>
</evidence>
<proteinExistence type="predicted"/>